<dbReference type="GO" id="GO:0016491">
    <property type="term" value="F:oxidoreductase activity"/>
    <property type="evidence" value="ECO:0007669"/>
    <property type="project" value="UniProtKB-KW"/>
</dbReference>
<accession>A0ABV9ETT8</accession>
<keyword evidence="5" id="KW-1185">Reference proteome</keyword>
<comment type="caution">
    <text evidence="4">The sequence shown here is derived from an EMBL/GenBank/DDBJ whole genome shotgun (WGS) entry which is preliminary data.</text>
</comment>
<dbReference type="SUPFAM" id="SSF51412">
    <property type="entry name" value="Inosine monophosphate dehydrogenase (IMPDH)"/>
    <property type="match status" value="1"/>
</dbReference>
<dbReference type="InterPro" id="IPR013785">
    <property type="entry name" value="Aldolase_TIM"/>
</dbReference>
<evidence type="ECO:0000313" key="4">
    <source>
        <dbReference type="EMBL" id="MFC4593070.1"/>
    </source>
</evidence>
<dbReference type="EMBL" id="JBHSFZ010000004">
    <property type="protein sequence ID" value="MFC4593070.1"/>
    <property type="molecule type" value="Genomic_DNA"/>
</dbReference>
<dbReference type="InterPro" id="IPR004136">
    <property type="entry name" value="NMO"/>
</dbReference>
<dbReference type="CDD" id="cd04730">
    <property type="entry name" value="NPD_like"/>
    <property type="match status" value="1"/>
</dbReference>
<keyword evidence="2" id="KW-0288">FMN</keyword>
<dbReference type="Pfam" id="PF03060">
    <property type="entry name" value="NMO"/>
    <property type="match status" value="2"/>
</dbReference>
<evidence type="ECO:0000256" key="1">
    <source>
        <dbReference type="ARBA" id="ARBA00022630"/>
    </source>
</evidence>
<organism evidence="4 5">
    <name type="scientific">Sphingobium tyrosinilyticum</name>
    <dbReference type="NCBI Taxonomy" id="2715436"/>
    <lineage>
        <taxon>Bacteria</taxon>
        <taxon>Pseudomonadati</taxon>
        <taxon>Pseudomonadota</taxon>
        <taxon>Alphaproteobacteria</taxon>
        <taxon>Sphingomonadales</taxon>
        <taxon>Sphingomonadaceae</taxon>
        <taxon>Sphingobium</taxon>
    </lineage>
</organism>
<name>A0ABV9ETT8_9SPHN</name>
<dbReference type="Gene3D" id="3.20.20.70">
    <property type="entry name" value="Aldolase class I"/>
    <property type="match status" value="1"/>
</dbReference>
<gene>
    <name evidence="4" type="ORF">ACFO3E_02520</name>
</gene>
<keyword evidence="3 4" id="KW-0560">Oxidoreductase</keyword>
<proteinExistence type="predicted"/>
<dbReference type="EC" id="1.13.12.-" evidence="4"/>
<evidence type="ECO:0000256" key="2">
    <source>
        <dbReference type="ARBA" id="ARBA00022643"/>
    </source>
</evidence>
<dbReference type="PANTHER" id="PTHR32332">
    <property type="entry name" value="2-NITROPROPANE DIOXYGENASE"/>
    <property type="match status" value="1"/>
</dbReference>
<keyword evidence="1" id="KW-0285">Flavoprotein</keyword>
<reference evidence="5" key="1">
    <citation type="journal article" date="2019" name="Int. J. Syst. Evol. Microbiol.">
        <title>The Global Catalogue of Microorganisms (GCM) 10K type strain sequencing project: providing services to taxonomists for standard genome sequencing and annotation.</title>
        <authorList>
            <consortium name="The Broad Institute Genomics Platform"/>
            <consortium name="The Broad Institute Genome Sequencing Center for Infectious Disease"/>
            <person name="Wu L."/>
            <person name="Ma J."/>
        </authorList>
    </citation>
    <scope>NUCLEOTIDE SEQUENCE [LARGE SCALE GENOMIC DNA]</scope>
    <source>
        <strain evidence="5">NBRC 103632</strain>
    </source>
</reference>
<dbReference type="PANTHER" id="PTHR32332:SF20">
    <property type="entry name" value="2-NITROPROPANE DIOXYGENASE-LIKE PROTEIN"/>
    <property type="match status" value="1"/>
</dbReference>
<evidence type="ECO:0000256" key="3">
    <source>
        <dbReference type="ARBA" id="ARBA00023002"/>
    </source>
</evidence>
<dbReference type="Proteomes" id="UP001595957">
    <property type="component" value="Unassembled WGS sequence"/>
</dbReference>
<sequence>MGDPLHTILTERLGCRWPIIQTAMGWVAEPSLVIGSSNAGAFGFLGAAVMTPREAREKILAVRQGTDKPFGVNFHSFQPGADQIVELILANKDQVRAVSFGRGPNAKMIGRFKDAGILCVPTVGAVKHAQKMVELGVDMVNVQGGEGGGHTGSVPTTVLLPQVLDAVKVPVIASGGFADGRGLAAAMAYGAVGIAMGTRFLLTKESPVPDTTKTAYLKATTDGIIVTTKLDGIPQRMVRTRLMDKIEKSGKLGMWLRAIEASAAMKKLSGASWIDMIKSAKGMTGHGQVPLKQAMMAATMPMLIQKAVVDGDIEHGVMATGVVGGRIGEIPSCQELVDRIVAEAHERLAVLAGLGREAASAA</sequence>
<protein>
    <submittedName>
        <fullName evidence="4">NAD(P)H-dependent flavin oxidoreductase</fullName>
        <ecNumber evidence="4">1.13.12.-</ecNumber>
    </submittedName>
</protein>
<evidence type="ECO:0000313" key="5">
    <source>
        <dbReference type="Proteomes" id="UP001595957"/>
    </source>
</evidence>